<keyword evidence="7" id="KW-0396">Initiation factor</keyword>
<reference evidence="7 8" key="1">
    <citation type="submission" date="2015-07" db="EMBL/GenBank/DDBJ databases">
        <title>Draft Genome Sequence of Malassezia furfur CBS1878 and Malassezia pachydermatis CBS1879.</title>
        <authorList>
            <person name="Triana S."/>
            <person name="Ohm R."/>
            <person name="Gonzalez A."/>
            <person name="DeCock H."/>
            <person name="Restrepo S."/>
            <person name="Celis A."/>
        </authorList>
    </citation>
    <scope>NUCLEOTIDE SEQUENCE [LARGE SCALE GENOMIC DNA]</scope>
    <source>
        <strain evidence="7 8">CBS 1879</strain>
    </source>
</reference>
<evidence type="ECO:0000313" key="7">
    <source>
        <dbReference type="EMBL" id="KOS13008.1"/>
    </source>
</evidence>
<dbReference type="Pfam" id="PF02291">
    <property type="entry name" value="TFIID-31kDa"/>
    <property type="match status" value="1"/>
</dbReference>
<evidence type="ECO:0000313" key="8">
    <source>
        <dbReference type="Proteomes" id="UP000037751"/>
    </source>
</evidence>
<organism evidence="7 8">
    <name type="scientific">Malassezia pachydermatis</name>
    <dbReference type="NCBI Taxonomy" id="77020"/>
    <lineage>
        <taxon>Eukaryota</taxon>
        <taxon>Fungi</taxon>
        <taxon>Dikarya</taxon>
        <taxon>Basidiomycota</taxon>
        <taxon>Ustilaginomycotina</taxon>
        <taxon>Malasseziomycetes</taxon>
        <taxon>Malasseziales</taxon>
        <taxon>Malasseziaceae</taxon>
        <taxon>Malassezia</taxon>
    </lineage>
</organism>
<evidence type="ECO:0000256" key="1">
    <source>
        <dbReference type="ARBA" id="ARBA00004123"/>
    </source>
</evidence>
<protein>
    <submittedName>
        <fullName evidence="7">Transcription initiation factor tfiid subunit</fullName>
    </submittedName>
</protein>
<dbReference type="RefSeq" id="XP_017990640.1">
    <property type="nucleotide sequence ID" value="XM_018135963.1"/>
</dbReference>
<keyword evidence="7" id="KW-0648">Protein biosynthesis</keyword>
<feature type="region of interest" description="Disordered" evidence="6">
    <location>
        <begin position="162"/>
        <end position="206"/>
    </location>
</feature>
<proteinExistence type="inferred from homology"/>
<feature type="compositionally biased region" description="Polar residues" evidence="6">
    <location>
        <begin position="1"/>
        <end position="22"/>
    </location>
</feature>
<dbReference type="GO" id="GO:0051123">
    <property type="term" value="P:RNA polymerase II preinitiation complex assembly"/>
    <property type="evidence" value="ECO:0007669"/>
    <property type="project" value="TreeGrafter"/>
</dbReference>
<dbReference type="OrthoDB" id="341924at2759"/>
<dbReference type="GO" id="GO:0016251">
    <property type="term" value="F:RNA polymerase II general transcription initiation factor activity"/>
    <property type="evidence" value="ECO:0007669"/>
    <property type="project" value="TreeGrafter"/>
</dbReference>
<feature type="region of interest" description="Disordered" evidence="6">
    <location>
        <begin position="1"/>
        <end position="25"/>
    </location>
</feature>
<evidence type="ECO:0000256" key="4">
    <source>
        <dbReference type="ARBA" id="ARBA00023163"/>
    </source>
</evidence>
<evidence type="ECO:0000256" key="6">
    <source>
        <dbReference type="SAM" id="MobiDB-lite"/>
    </source>
</evidence>
<dbReference type="GO" id="GO:0005669">
    <property type="term" value="C:transcription factor TFIID complex"/>
    <property type="evidence" value="ECO:0007669"/>
    <property type="project" value="TreeGrafter"/>
</dbReference>
<dbReference type="AlphaFoldDB" id="A0A0M8MJU9"/>
<dbReference type="CDD" id="cd07979">
    <property type="entry name" value="HFD_TAF9"/>
    <property type="match status" value="1"/>
</dbReference>
<accession>A0A0M8MJU9</accession>
<comment type="similarity">
    <text evidence="2">Belongs to the TAF9 family.</text>
</comment>
<dbReference type="GeneID" id="28727838"/>
<dbReference type="VEuPathDB" id="FungiDB:Malapachy_1459"/>
<keyword evidence="3" id="KW-0805">Transcription regulation</keyword>
<feature type="compositionally biased region" description="Polar residues" evidence="6">
    <location>
        <begin position="167"/>
        <end position="179"/>
    </location>
</feature>
<keyword evidence="5" id="KW-0539">Nucleus</keyword>
<evidence type="ECO:0000256" key="2">
    <source>
        <dbReference type="ARBA" id="ARBA00007646"/>
    </source>
</evidence>
<dbReference type="PANTHER" id="PTHR48068">
    <property type="entry name" value="TAF9 RNA POLYMERASE II, TATA BOX-BINDING PROTEIN (TBP)-ASSOCIATED FACTOR"/>
    <property type="match status" value="1"/>
</dbReference>
<dbReference type="SUPFAM" id="SSF47113">
    <property type="entry name" value="Histone-fold"/>
    <property type="match status" value="1"/>
</dbReference>
<dbReference type="GO" id="GO:0046982">
    <property type="term" value="F:protein heterodimerization activity"/>
    <property type="evidence" value="ECO:0007669"/>
    <property type="project" value="InterPro"/>
</dbReference>
<dbReference type="STRING" id="77020.A0A0M8MJU9"/>
<name>A0A0M8MJU9_9BASI</name>
<evidence type="ECO:0000256" key="5">
    <source>
        <dbReference type="ARBA" id="ARBA00023242"/>
    </source>
</evidence>
<dbReference type="PANTHER" id="PTHR48068:SF4">
    <property type="entry name" value="TATA-BOX BINDING PROTEIN ASSOCIATED FACTOR 9"/>
    <property type="match status" value="1"/>
</dbReference>
<dbReference type="GO" id="GO:0000124">
    <property type="term" value="C:SAGA complex"/>
    <property type="evidence" value="ECO:0007669"/>
    <property type="project" value="TreeGrafter"/>
</dbReference>
<dbReference type="InterPro" id="IPR051431">
    <property type="entry name" value="TFIID_subunit_9"/>
</dbReference>
<dbReference type="InterPro" id="IPR009072">
    <property type="entry name" value="Histone-fold"/>
</dbReference>
<dbReference type="Proteomes" id="UP000037751">
    <property type="component" value="Unassembled WGS sequence"/>
</dbReference>
<sequence length="206" mass="21915">MSSVNKPTEASAQTPDHSSTAPSPIPRDVRLVSLILASMGIDDAEPAVMVQLLEFAHRYTTQVLQDALVYADHASSRQGGSNVSIDDVQLAIQSRVNYSFTQPPPKEMLLSLASSLNSVPLPPVSNRYGIRLPPPEHCLTNVNFAIVPDAPPVSAFGDAIVQPPTAPATTKASESTGDTSMADVSMDDEGPTQGTKRALDEDDDYD</sequence>
<dbReference type="GO" id="GO:0003713">
    <property type="term" value="F:transcription coactivator activity"/>
    <property type="evidence" value="ECO:0007669"/>
    <property type="project" value="TreeGrafter"/>
</dbReference>
<keyword evidence="8" id="KW-1185">Reference proteome</keyword>
<dbReference type="InterPro" id="IPR003162">
    <property type="entry name" value="TFIID-31"/>
</dbReference>
<keyword evidence="4" id="KW-0804">Transcription</keyword>
<evidence type="ECO:0000256" key="3">
    <source>
        <dbReference type="ARBA" id="ARBA00023015"/>
    </source>
</evidence>
<dbReference type="Gene3D" id="1.10.20.10">
    <property type="entry name" value="Histone, subunit A"/>
    <property type="match status" value="1"/>
</dbReference>
<gene>
    <name evidence="7" type="ORF">Malapachy_1459</name>
</gene>
<dbReference type="EMBL" id="LGAV01000007">
    <property type="protein sequence ID" value="KOS13008.1"/>
    <property type="molecule type" value="Genomic_DNA"/>
</dbReference>
<dbReference type="GO" id="GO:0003743">
    <property type="term" value="F:translation initiation factor activity"/>
    <property type="evidence" value="ECO:0007669"/>
    <property type="project" value="UniProtKB-KW"/>
</dbReference>
<comment type="subcellular location">
    <subcellularLocation>
        <location evidence="1">Nucleus</location>
    </subcellularLocation>
</comment>
<comment type="caution">
    <text evidence="7">The sequence shown here is derived from an EMBL/GenBank/DDBJ whole genome shotgun (WGS) entry which is preliminary data.</text>
</comment>